<feature type="region of interest" description="Disordered" evidence="6">
    <location>
        <begin position="213"/>
        <end position="273"/>
    </location>
</feature>
<dbReference type="InterPro" id="IPR013087">
    <property type="entry name" value="Znf_C2H2_type"/>
</dbReference>
<dbReference type="PANTHER" id="PTHR19818">
    <property type="entry name" value="ZINC FINGER PROTEIN ZIC AND GLI"/>
    <property type="match status" value="1"/>
</dbReference>
<dbReference type="GO" id="GO:0008270">
    <property type="term" value="F:zinc ion binding"/>
    <property type="evidence" value="ECO:0007669"/>
    <property type="project" value="UniProtKB-KW"/>
</dbReference>
<evidence type="ECO:0000256" key="1">
    <source>
        <dbReference type="ARBA" id="ARBA00022723"/>
    </source>
</evidence>
<feature type="compositionally biased region" description="Basic residues" evidence="6">
    <location>
        <begin position="222"/>
        <end position="240"/>
    </location>
</feature>
<dbReference type="SMART" id="SM00355">
    <property type="entry name" value="ZnF_C2H2"/>
    <property type="match status" value="2"/>
</dbReference>
<organism evidence="8 9">
    <name type="scientific">Naganishia liquefaciens</name>
    <dbReference type="NCBI Taxonomy" id="104408"/>
    <lineage>
        <taxon>Eukaryota</taxon>
        <taxon>Fungi</taxon>
        <taxon>Dikarya</taxon>
        <taxon>Basidiomycota</taxon>
        <taxon>Agaricomycotina</taxon>
        <taxon>Tremellomycetes</taxon>
        <taxon>Filobasidiales</taxon>
        <taxon>Filobasidiaceae</taxon>
        <taxon>Naganishia</taxon>
    </lineage>
</organism>
<dbReference type="GO" id="GO:0000978">
    <property type="term" value="F:RNA polymerase II cis-regulatory region sequence-specific DNA binding"/>
    <property type="evidence" value="ECO:0007669"/>
    <property type="project" value="TreeGrafter"/>
</dbReference>
<dbReference type="FunFam" id="3.30.160.60:FF:002343">
    <property type="entry name" value="Zinc finger protein 33A"/>
    <property type="match status" value="1"/>
</dbReference>
<feature type="domain" description="C2H2-type" evidence="7">
    <location>
        <begin position="124"/>
        <end position="154"/>
    </location>
</feature>
<feature type="domain" description="C2H2-type" evidence="7">
    <location>
        <begin position="155"/>
        <end position="182"/>
    </location>
</feature>
<keyword evidence="9" id="KW-1185">Reference proteome</keyword>
<evidence type="ECO:0000256" key="2">
    <source>
        <dbReference type="ARBA" id="ARBA00022737"/>
    </source>
</evidence>
<dbReference type="InterPro" id="IPR050329">
    <property type="entry name" value="GLI_C2H2-zinc-finger"/>
</dbReference>
<dbReference type="GO" id="GO:0000981">
    <property type="term" value="F:DNA-binding transcription factor activity, RNA polymerase II-specific"/>
    <property type="evidence" value="ECO:0007669"/>
    <property type="project" value="TreeGrafter"/>
</dbReference>
<evidence type="ECO:0000313" key="9">
    <source>
        <dbReference type="Proteomes" id="UP000620104"/>
    </source>
</evidence>
<reference evidence="8" key="1">
    <citation type="submission" date="2020-07" db="EMBL/GenBank/DDBJ databases">
        <title>Draft Genome Sequence of a Deep-Sea Yeast, Naganishia (Cryptococcus) liquefaciens strain N6.</title>
        <authorList>
            <person name="Han Y.W."/>
            <person name="Kajitani R."/>
            <person name="Morimoto H."/>
            <person name="Parhat M."/>
            <person name="Tsubouchi H."/>
            <person name="Bakenova O."/>
            <person name="Ogata M."/>
            <person name="Argunhan B."/>
            <person name="Aoki R."/>
            <person name="Kajiwara S."/>
            <person name="Itoh T."/>
            <person name="Iwasaki H."/>
        </authorList>
    </citation>
    <scope>NUCLEOTIDE SEQUENCE</scope>
    <source>
        <strain evidence="8">N6</strain>
    </source>
</reference>
<feature type="compositionally biased region" description="Low complexity" evidence="6">
    <location>
        <begin position="450"/>
        <end position="480"/>
    </location>
</feature>
<keyword evidence="3 5" id="KW-0863">Zinc-finger</keyword>
<dbReference type="SUPFAM" id="SSF57667">
    <property type="entry name" value="beta-beta-alpha zinc fingers"/>
    <property type="match status" value="1"/>
</dbReference>
<feature type="compositionally biased region" description="Low complexity" evidence="6">
    <location>
        <begin position="553"/>
        <end position="583"/>
    </location>
</feature>
<accession>A0A8H3TYQ2</accession>
<dbReference type="AlphaFoldDB" id="A0A8H3TYQ2"/>
<feature type="region of interest" description="Disordered" evidence="6">
    <location>
        <begin position="553"/>
        <end position="592"/>
    </location>
</feature>
<dbReference type="OrthoDB" id="10018191at2759"/>
<keyword evidence="1" id="KW-0479">Metal-binding</keyword>
<feature type="region of interest" description="Disordered" evidence="6">
    <location>
        <begin position="322"/>
        <end position="349"/>
    </location>
</feature>
<dbReference type="Gene3D" id="3.30.160.60">
    <property type="entry name" value="Classic Zinc Finger"/>
    <property type="match status" value="2"/>
</dbReference>
<feature type="compositionally biased region" description="Polar residues" evidence="6">
    <location>
        <begin position="335"/>
        <end position="346"/>
    </location>
</feature>
<dbReference type="InterPro" id="IPR036236">
    <property type="entry name" value="Znf_C2H2_sf"/>
</dbReference>
<dbReference type="GO" id="GO:0045944">
    <property type="term" value="P:positive regulation of transcription by RNA polymerase II"/>
    <property type="evidence" value="ECO:0007669"/>
    <property type="project" value="TreeGrafter"/>
</dbReference>
<keyword evidence="4" id="KW-0862">Zinc</keyword>
<dbReference type="Proteomes" id="UP000620104">
    <property type="component" value="Unassembled WGS sequence"/>
</dbReference>
<dbReference type="GO" id="GO:0005634">
    <property type="term" value="C:nucleus"/>
    <property type="evidence" value="ECO:0007669"/>
    <property type="project" value="UniProtKB-ARBA"/>
</dbReference>
<evidence type="ECO:0000259" key="7">
    <source>
        <dbReference type="PROSITE" id="PS50157"/>
    </source>
</evidence>
<keyword evidence="2" id="KW-0677">Repeat</keyword>
<evidence type="ECO:0000256" key="4">
    <source>
        <dbReference type="ARBA" id="ARBA00022833"/>
    </source>
</evidence>
<evidence type="ECO:0000313" key="8">
    <source>
        <dbReference type="EMBL" id="GHJ90091.1"/>
    </source>
</evidence>
<dbReference type="PANTHER" id="PTHR19818:SF139">
    <property type="entry name" value="PAIR-RULE PROTEIN ODD-PAIRED"/>
    <property type="match status" value="1"/>
</dbReference>
<protein>
    <recommendedName>
        <fullName evidence="7">C2H2-type domain-containing protein</fullName>
    </recommendedName>
</protein>
<dbReference type="PROSITE" id="PS50157">
    <property type="entry name" value="ZINC_FINGER_C2H2_2"/>
    <property type="match status" value="2"/>
</dbReference>
<feature type="region of interest" description="Disordered" evidence="6">
    <location>
        <begin position="1"/>
        <end position="91"/>
    </location>
</feature>
<proteinExistence type="predicted"/>
<name>A0A8H3TYQ2_9TREE</name>
<gene>
    <name evidence="8" type="ORF">NliqN6_6493</name>
</gene>
<comment type="caution">
    <text evidence="8">The sequence shown here is derived from an EMBL/GenBank/DDBJ whole genome shotgun (WGS) entry which is preliminary data.</text>
</comment>
<evidence type="ECO:0000256" key="3">
    <source>
        <dbReference type="ARBA" id="ARBA00022771"/>
    </source>
</evidence>
<evidence type="ECO:0000256" key="6">
    <source>
        <dbReference type="SAM" id="MobiDB-lite"/>
    </source>
</evidence>
<feature type="region of interest" description="Disordered" evidence="6">
    <location>
        <begin position="432"/>
        <end position="484"/>
    </location>
</feature>
<evidence type="ECO:0000256" key="5">
    <source>
        <dbReference type="PROSITE-ProRule" id="PRU00042"/>
    </source>
</evidence>
<feature type="region of interest" description="Disordered" evidence="6">
    <location>
        <begin position="516"/>
        <end position="540"/>
    </location>
</feature>
<dbReference type="EMBL" id="BLZA01000057">
    <property type="protein sequence ID" value="GHJ90091.1"/>
    <property type="molecule type" value="Genomic_DNA"/>
</dbReference>
<feature type="compositionally biased region" description="Pro residues" evidence="6">
    <location>
        <begin position="58"/>
        <end position="68"/>
    </location>
</feature>
<sequence>MMPNIPFQGIPPNKPKPVMPKEEESRQSSASEGLMNAINVNHFAFPINGEASGGPAPRQVPQPEPLPSNSPQRPEPTGRQYYSLVPGSDQPQLLHDYRPAEDEIDPATGRVKVMPTGVSGGKIYVCMGYGDCAKTFTRSEHLARHIRKHTGERPFSCHCGRAFSRLDNLRQHVSSCHAEESVANQRTLASLGEIHQHLSMKALRDQKRAGQVIELGKEPAAKKPRKSRTNKEPRKPRKSLVRVDLIGDPEGSPGPSTQNHRATQDIKPGSADHDLAYDPSPVIIPVQAPPAEPAVPATRLSPGYVIRHQPVGPHGRPWTAGQPEMSHINGHVRPGTQNSNPDSRPPTSARPYALPYIPQPVIAFEEQPVHERHIARQYVEPVMNGSQNEIVTADRGDAYRLPYAYAEPVQRVIDGQVHYTRTPYEPLPLPHQASYDMSVPPTPQGMQQRGIPIYSSSDPSYTSSGSLNSRQSRRSIISSSGQPGYIEHNMQQQQQFRSIAPASSTQIAEIYGNSVGQQESPFSYHPPPTATTSHPPQFAPMYYQGESEEVYMPHQVQQSQEPPQQQQQQQQQQQYQQHQPQHQHQNHMRLQPEEPQEMSHYIMSARNQRRRPSLPIQQLLEPDPSHQVAQPAAPQEVFYVPYANGETYPHGENYAHGEPFQAEMPPAGYNFNVVPGCPSVPSGPSNTRQEWNQPREDPLVGQMDAKARALLEGNGAYGM</sequence>
<dbReference type="GO" id="GO:0000122">
    <property type="term" value="P:negative regulation of transcription by RNA polymerase II"/>
    <property type="evidence" value="ECO:0007669"/>
    <property type="project" value="TreeGrafter"/>
</dbReference>
<dbReference type="Pfam" id="PF00096">
    <property type="entry name" value="zf-C2H2"/>
    <property type="match status" value="1"/>
</dbReference>